<dbReference type="InterPro" id="IPR000277">
    <property type="entry name" value="Cys/Met-Metab_PyrdxlP-dep_enz"/>
</dbReference>
<dbReference type="GO" id="GO:0030170">
    <property type="term" value="F:pyridoxal phosphate binding"/>
    <property type="evidence" value="ECO:0007669"/>
    <property type="project" value="InterPro"/>
</dbReference>
<evidence type="ECO:0000256" key="1">
    <source>
        <dbReference type="ARBA" id="ARBA00001933"/>
    </source>
</evidence>
<evidence type="ECO:0000313" key="5">
    <source>
        <dbReference type="Proteomes" id="UP000000752"/>
    </source>
</evidence>
<comment type="similarity">
    <text evidence="2">Belongs to the trans-sulfuration enzymes family.</text>
</comment>
<name>O58820_PYRHO</name>
<dbReference type="KEGG" id="pho:PH1093"/>
<proteinExistence type="inferred from homology"/>
<dbReference type="NCBIfam" id="NF006347">
    <property type="entry name" value="PRK08574.1"/>
    <property type="match status" value="1"/>
</dbReference>
<dbReference type="eggNOG" id="arCOG00060">
    <property type="taxonomic scope" value="Archaea"/>
</dbReference>
<dbReference type="PIRSF" id="PIRSF001434">
    <property type="entry name" value="CGS"/>
    <property type="match status" value="1"/>
</dbReference>
<organism evidence="4 5">
    <name type="scientific">Pyrococcus horikoshii (strain ATCC 700860 / DSM 12428 / JCM 9974 / NBRC 100139 / OT-3)</name>
    <dbReference type="NCBI Taxonomy" id="70601"/>
    <lineage>
        <taxon>Archaea</taxon>
        <taxon>Methanobacteriati</taxon>
        <taxon>Methanobacteriota</taxon>
        <taxon>Thermococci</taxon>
        <taxon>Thermococcales</taxon>
        <taxon>Thermococcaceae</taxon>
        <taxon>Pyrococcus</taxon>
    </lineage>
</organism>
<dbReference type="FunFam" id="3.40.640.10:FF:000046">
    <property type="entry name" value="Cystathionine gamma-lyase"/>
    <property type="match status" value="1"/>
</dbReference>
<dbReference type="GO" id="GO:0019343">
    <property type="term" value="P:cysteine biosynthetic process via cystathionine"/>
    <property type="evidence" value="ECO:0007669"/>
    <property type="project" value="TreeGrafter"/>
</dbReference>
<dbReference type="SUPFAM" id="SSF53383">
    <property type="entry name" value="PLP-dependent transferases"/>
    <property type="match status" value="1"/>
</dbReference>
<dbReference type="STRING" id="70601.gene:9378052"/>
<protein>
    <submittedName>
        <fullName evidence="4">371aa long hypothetical cystathionine gamma-lyase</fullName>
    </submittedName>
</protein>
<dbReference type="InterPro" id="IPR015422">
    <property type="entry name" value="PyrdxlP-dep_Trfase_small"/>
</dbReference>
<keyword evidence="3" id="KW-0663">Pyridoxal phosphate</keyword>
<keyword evidence="5" id="KW-1185">Reference proteome</keyword>
<dbReference type="RefSeq" id="WP_010885178.1">
    <property type="nucleotide sequence ID" value="NC_000961.1"/>
</dbReference>
<dbReference type="EnsemblBacteria" id="BAA30192">
    <property type="protein sequence ID" value="BAA30192"/>
    <property type="gene ID" value="BAA30192"/>
</dbReference>
<gene>
    <name evidence="4" type="ordered locus">PH1093</name>
</gene>
<evidence type="ECO:0000256" key="3">
    <source>
        <dbReference type="ARBA" id="ARBA00022898"/>
    </source>
</evidence>
<comment type="cofactor">
    <cofactor evidence="1">
        <name>pyridoxal 5'-phosphate</name>
        <dbReference type="ChEBI" id="CHEBI:597326"/>
    </cofactor>
</comment>
<dbReference type="GO" id="GO:0019346">
    <property type="term" value="P:transsulfuration"/>
    <property type="evidence" value="ECO:0007669"/>
    <property type="project" value="InterPro"/>
</dbReference>
<dbReference type="Gene3D" id="3.40.640.10">
    <property type="entry name" value="Type I PLP-dependent aspartate aminotransferase-like (Major domain)"/>
    <property type="match status" value="1"/>
</dbReference>
<reference evidence="4 5" key="1">
    <citation type="journal article" date="1998" name="DNA Res.">
        <title>Complete sequence and gene organization of the genome of a hyper-thermophilic archaebacterium, Pyrococcus horikoshii OT3.</title>
        <authorList>
            <person name="Kawarabayasi Y."/>
            <person name="Sawada M."/>
            <person name="Horikawa H."/>
            <person name="Haikawa Y."/>
            <person name="Hino Y."/>
            <person name="Yamamoto S."/>
            <person name="Sekine M."/>
            <person name="Baba S."/>
            <person name="Kosugi H."/>
            <person name="Hosoyama A."/>
            <person name="Nagai Y."/>
            <person name="Sakai M."/>
            <person name="Ogura K."/>
            <person name="Otuka R."/>
            <person name="Nakazawa H."/>
            <person name="Takamiya M."/>
            <person name="Ohfuku Y."/>
            <person name="Funahashi T."/>
            <person name="Tanaka T."/>
            <person name="Kudoh Y."/>
            <person name="Yamazaki J."/>
            <person name="Kushida N."/>
            <person name="Oguchi A."/>
            <person name="Aoki K."/>
            <person name="Nakamura Y."/>
            <person name="Robb T.F."/>
            <person name="Horikoshi K."/>
            <person name="Masuchi Y."/>
            <person name="Shizuya H."/>
            <person name="Kikuchi H."/>
        </authorList>
    </citation>
    <scope>NUCLEOTIDE SEQUENCE [LARGE SCALE GENOMIC DNA]</scope>
    <source>
        <strain evidence="5">ATCC 700860 / DSM 12428 / JCM 9974 / NBRC 100139 / OT-3</strain>
    </source>
</reference>
<evidence type="ECO:0000256" key="2">
    <source>
        <dbReference type="ARBA" id="ARBA00009077"/>
    </source>
</evidence>
<sequence length="371" mass="41927">MARLKPLHEPLYLTAVFRQVGEAYLTPRNTELKYSREENPTVLNLENKLAKLEGADNALAFNSGIAAIATLYFSFLEAGDEAVLSMEGYGTTIELARLIGRRFGVKIRLAYPRAEDIVEEINERTKLVLIETMTNPTLKVIDVREVAKRCREVETILVVDNTFVTPLLYKPLKDGANFVVHSLTKYIAGHNDVLGGAILWNGEFIHDLWNWRRRLGGIIQPFDAWMIERGMRTLEVRFERQSKNAQAIAEFLSEHPKVKEVHYPGLEDDPYHEIAKKLFERDLYGGVVSFDVGNESNAIVFLRSIKKIFPSPSLGGVESIVTYPVKSAARYINEEQREALGITEGLIRLSVGLEPLDELLEDLDKALEVVK</sequence>
<dbReference type="GeneID" id="1443413"/>
<dbReference type="AlphaFoldDB" id="O58820"/>
<dbReference type="InterPro" id="IPR015424">
    <property type="entry name" value="PyrdxlP-dep_Trfase"/>
</dbReference>
<dbReference type="PIR" id="B71104">
    <property type="entry name" value="B71104"/>
</dbReference>
<dbReference type="GO" id="GO:0005737">
    <property type="term" value="C:cytoplasm"/>
    <property type="evidence" value="ECO:0007669"/>
    <property type="project" value="TreeGrafter"/>
</dbReference>
<dbReference type="PANTHER" id="PTHR11808">
    <property type="entry name" value="TRANS-SULFURATION ENZYME FAMILY MEMBER"/>
    <property type="match status" value="1"/>
</dbReference>
<dbReference type="Gene3D" id="3.90.1150.10">
    <property type="entry name" value="Aspartate Aminotransferase, domain 1"/>
    <property type="match status" value="1"/>
</dbReference>
<evidence type="ECO:0000313" key="4">
    <source>
        <dbReference type="EMBL" id="BAA30192.1"/>
    </source>
</evidence>
<dbReference type="GO" id="GO:0004123">
    <property type="term" value="F:cystathionine gamma-lyase activity"/>
    <property type="evidence" value="ECO:0007669"/>
    <property type="project" value="TreeGrafter"/>
</dbReference>
<dbReference type="EMBL" id="BA000001">
    <property type="protein sequence ID" value="BAA30192.1"/>
    <property type="molecule type" value="Genomic_DNA"/>
</dbReference>
<dbReference type="PANTHER" id="PTHR11808:SF15">
    <property type="entry name" value="CYSTATHIONINE GAMMA-LYASE"/>
    <property type="match status" value="1"/>
</dbReference>
<dbReference type="Pfam" id="PF01053">
    <property type="entry name" value="Cys_Met_Meta_PP"/>
    <property type="match status" value="1"/>
</dbReference>
<dbReference type="CDD" id="cd00614">
    <property type="entry name" value="CGS_like"/>
    <property type="match status" value="1"/>
</dbReference>
<dbReference type="Proteomes" id="UP000000752">
    <property type="component" value="Chromosome"/>
</dbReference>
<dbReference type="InterPro" id="IPR015421">
    <property type="entry name" value="PyrdxlP-dep_Trfase_major"/>
</dbReference>
<accession>O58820</accession>